<keyword evidence="10" id="KW-1185">Reference proteome</keyword>
<sequence>MSVILGFLLIVLCISGWWLSRQGIMSKPWLEQGAPAAMADPQGQGRRTARIGLGVFLAVIGALFAMFASAYFERMGLPDWRSFPLPRLLWVNTGMLIAGSVALQCALVDARGGAMAQARRGLVVAALSGLAFLAGQLWVWLQLVSGGLVVASGPAITFFYLLTGLHGLHILGGLVALASSMPGAWRQGESGRSRFLLRLELCTTYWHFLLGLWLVIVLVLTGWADEIIATCSQLLS</sequence>
<keyword evidence="4 7" id="KW-1133">Transmembrane helix</keyword>
<feature type="transmembrane region" description="Helical" evidence="7">
    <location>
        <begin position="51"/>
        <end position="72"/>
    </location>
</feature>
<dbReference type="PANTHER" id="PTHR11403:SF10">
    <property type="entry name" value="CYTOCHROME C OXIDASE"/>
    <property type="match status" value="1"/>
</dbReference>
<comment type="subcellular location">
    <subcellularLocation>
        <location evidence="6">Cell membrane</location>
        <topology evidence="6">Multi-pass membrane protein</topology>
    </subcellularLocation>
    <subcellularLocation>
        <location evidence="1">Membrane</location>
        <topology evidence="1">Multi-pass membrane protein</topology>
    </subcellularLocation>
</comment>
<gene>
    <name evidence="9" type="ORF">ON753_18595</name>
</gene>
<proteinExistence type="inferred from homology"/>
<feature type="transmembrane region" description="Helical" evidence="7">
    <location>
        <begin position="122"/>
        <end position="143"/>
    </location>
</feature>
<dbReference type="SUPFAM" id="SSF81452">
    <property type="entry name" value="Cytochrome c oxidase subunit III-like"/>
    <property type="match status" value="1"/>
</dbReference>
<evidence type="ECO:0000256" key="6">
    <source>
        <dbReference type="RuleBase" id="RU003376"/>
    </source>
</evidence>
<comment type="caution">
    <text evidence="9">The sequence shown here is derived from an EMBL/GenBank/DDBJ whole genome shotgun (WGS) entry which is preliminary data.</text>
</comment>
<evidence type="ECO:0000256" key="4">
    <source>
        <dbReference type="ARBA" id="ARBA00022989"/>
    </source>
</evidence>
<evidence type="ECO:0000256" key="5">
    <source>
        <dbReference type="ARBA" id="ARBA00023136"/>
    </source>
</evidence>
<dbReference type="PANTHER" id="PTHR11403">
    <property type="entry name" value="CYTOCHROME C OXIDASE SUBUNIT III"/>
    <property type="match status" value="1"/>
</dbReference>
<dbReference type="InterPro" id="IPR000298">
    <property type="entry name" value="Cyt_c_oxidase-like_su3"/>
</dbReference>
<organism evidence="9 10">
    <name type="scientific">Roseibium salinum</name>
    <dbReference type="NCBI Taxonomy" id="1604349"/>
    <lineage>
        <taxon>Bacteria</taxon>
        <taxon>Pseudomonadati</taxon>
        <taxon>Pseudomonadota</taxon>
        <taxon>Alphaproteobacteria</taxon>
        <taxon>Hyphomicrobiales</taxon>
        <taxon>Stappiaceae</taxon>
        <taxon>Roseibium</taxon>
    </lineage>
</organism>
<evidence type="ECO:0000256" key="3">
    <source>
        <dbReference type="ARBA" id="ARBA00022692"/>
    </source>
</evidence>
<feature type="transmembrane region" description="Helical" evidence="7">
    <location>
        <begin position="88"/>
        <end position="110"/>
    </location>
</feature>
<name>A0ABT3R5M4_9HYPH</name>
<dbReference type="Proteomes" id="UP001300261">
    <property type="component" value="Unassembled WGS sequence"/>
</dbReference>
<accession>A0ABT3R5M4</accession>
<evidence type="ECO:0000313" key="9">
    <source>
        <dbReference type="EMBL" id="MCX2724355.1"/>
    </source>
</evidence>
<keyword evidence="5 7" id="KW-0472">Membrane</keyword>
<dbReference type="PROSITE" id="PS50253">
    <property type="entry name" value="COX3"/>
    <property type="match status" value="1"/>
</dbReference>
<protein>
    <submittedName>
        <fullName evidence="9">Cytochrome c oxidase subunit 3</fullName>
    </submittedName>
</protein>
<dbReference type="Pfam" id="PF00510">
    <property type="entry name" value="COX3"/>
    <property type="match status" value="1"/>
</dbReference>
<evidence type="ECO:0000256" key="2">
    <source>
        <dbReference type="ARBA" id="ARBA00010581"/>
    </source>
</evidence>
<keyword evidence="3 6" id="KW-0812">Transmembrane</keyword>
<reference evidence="9 10" key="1">
    <citation type="journal article" date="2016" name="Int. J. Syst. Evol. Microbiol.">
        <title>Labrenzia salina sp. nov., isolated from the rhizosphere of the halophyte Arthrocnemum macrostachyum.</title>
        <authorList>
            <person name="Camacho M."/>
            <person name="Redondo-Gomez S."/>
            <person name="Rodriguez-Llorente I."/>
            <person name="Rohde M."/>
            <person name="Sproer C."/>
            <person name="Schumann P."/>
            <person name="Klenk H.P."/>
            <person name="Montero-Calasanz M.D.C."/>
        </authorList>
    </citation>
    <scope>NUCLEOTIDE SEQUENCE [LARGE SCALE GENOMIC DNA]</scope>
    <source>
        <strain evidence="9 10">DSM 29163</strain>
    </source>
</reference>
<feature type="transmembrane region" description="Helical" evidence="7">
    <location>
        <begin position="6"/>
        <end position="24"/>
    </location>
</feature>
<dbReference type="InterPro" id="IPR024791">
    <property type="entry name" value="Cyt_c/ubiquinol_Oxase_su3"/>
</dbReference>
<evidence type="ECO:0000256" key="1">
    <source>
        <dbReference type="ARBA" id="ARBA00004141"/>
    </source>
</evidence>
<feature type="transmembrane region" description="Helical" evidence="7">
    <location>
        <begin position="155"/>
        <end position="178"/>
    </location>
</feature>
<evidence type="ECO:0000313" key="10">
    <source>
        <dbReference type="Proteomes" id="UP001300261"/>
    </source>
</evidence>
<dbReference type="Gene3D" id="1.20.120.80">
    <property type="entry name" value="Cytochrome c oxidase, subunit III, four-helix bundle"/>
    <property type="match status" value="1"/>
</dbReference>
<feature type="transmembrane region" description="Helical" evidence="7">
    <location>
        <begin position="199"/>
        <end position="224"/>
    </location>
</feature>
<comment type="similarity">
    <text evidence="2 6">Belongs to the cytochrome c oxidase subunit 3 family.</text>
</comment>
<evidence type="ECO:0000256" key="7">
    <source>
        <dbReference type="SAM" id="Phobius"/>
    </source>
</evidence>
<feature type="domain" description="Heme-copper oxidase subunit III family profile" evidence="8">
    <location>
        <begin position="1"/>
        <end position="225"/>
    </location>
</feature>
<evidence type="ECO:0000259" key="8">
    <source>
        <dbReference type="PROSITE" id="PS50253"/>
    </source>
</evidence>
<dbReference type="EMBL" id="JAPEVI010000003">
    <property type="protein sequence ID" value="MCX2724355.1"/>
    <property type="molecule type" value="Genomic_DNA"/>
</dbReference>
<dbReference type="InterPro" id="IPR013833">
    <property type="entry name" value="Cyt_c_oxidase_su3_a-hlx"/>
</dbReference>
<dbReference type="RefSeq" id="WP_265964283.1">
    <property type="nucleotide sequence ID" value="NZ_JAPEVI010000003.1"/>
</dbReference>
<dbReference type="InterPro" id="IPR035973">
    <property type="entry name" value="Cyt_c_oxidase_su3-like_sf"/>
</dbReference>